<reference evidence="1" key="1">
    <citation type="submission" date="2021-02" db="EMBL/GenBank/DDBJ databases">
        <authorList>
            <person name="Nowell W R."/>
        </authorList>
    </citation>
    <scope>NUCLEOTIDE SEQUENCE</scope>
</reference>
<comment type="caution">
    <text evidence="1">The sequence shown here is derived from an EMBL/GenBank/DDBJ whole genome shotgun (WGS) entry which is preliminary data.</text>
</comment>
<evidence type="ECO:0000313" key="3">
    <source>
        <dbReference type="Proteomes" id="UP000663829"/>
    </source>
</evidence>
<organism evidence="1 3">
    <name type="scientific">Didymodactylos carnosus</name>
    <dbReference type="NCBI Taxonomy" id="1234261"/>
    <lineage>
        <taxon>Eukaryota</taxon>
        <taxon>Metazoa</taxon>
        <taxon>Spiralia</taxon>
        <taxon>Gnathifera</taxon>
        <taxon>Rotifera</taxon>
        <taxon>Eurotatoria</taxon>
        <taxon>Bdelloidea</taxon>
        <taxon>Philodinida</taxon>
        <taxon>Philodinidae</taxon>
        <taxon>Didymodactylos</taxon>
    </lineage>
</organism>
<dbReference type="Proteomes" id="UP000681722">
    <property type="component" value="Unassembled WGS sequence"/>
</dbReference>
<dbReference type="EMBL" id="CAJNOQ010033957">
    <property type="protein sequence ID" value="CAF1592512.1"/>
    <property type="molecule type" value="Genomic_DNA"/>
</dbReference>
<dbReference type="OrthoDB" id="10071442at2759"/>
<gene>
    <name evidence="1" type="ORF">GPM918_LOCUS41864</name>
    <name evidence="2" type="ORF">SRO942_LOCUS42986</name>
</gene>
<proteinExistence type="predicted"/>
<accession>A0A816A825</accession>
<dbReference type="AlphaFoldDB" id="A0A816A825"/>
<dbReference type="PANTHER" id="PTHR34305">
    <property type="entry name" value="EXPRESSED PROTEIN"/>
    <property type="match status" value="1"/>
</dbReference>
<name>A0A816A825_9BILA</name>
<protein>
    <submittedName>
        <fullName evidence="1">Uncharacterized protein</fullName>
    </submittedName>
</protein>
<evidence type="ECO:0000313" key="2">
    <source>
        <dbReference type="EMBL" id="CAF4465341.1"/>
    </source>
</evidence>
<dbReference type="PANTHER" id="PTHR34305:SF1">
    <property type="entry name" value="SWIM-TYPE DOMAIN-CONTAINING PROTEIN"/>
    <property type="match status" value="1"/>
</dbReference>
<dbReference type="Proteomes" id="UP000663829">
    <property type="component" value="Unassembled WGS sequence"/>
</dbReference>
<evidence type="ECO:0000313" key="1">
    <source>
        <dbReference type="EMBL" id="CAF1592512.1"/>
    </source>
</evidence>
<dbReference type="EMBL" id="CAJOBC010100144">
    <property type="protein sequence ID" value="CAF4465341.1"/>
    <property type="molecule type" value="Genomic_DNA"/>
</dbReference>
<keyword evidence="3" id="KW-1185">Reference proteome</keyword>
<sequence length="552" mass="64762">MIDNCVSTKKQDIDIINFRYGTRYSQRDIHPLLNAYKIMPVELFELASPVEIVQAFLNESKFLTSLKLYILKPFTTTCIKISCSHQTKQLNIEFKEYVDLYTSDSIQQASVYQSKCQCSAMYYPNTYTYGSSRYVTSVSILNQSSIYLGGKSAYTMEVLYDFAGALKSMYSGFENFCNSYNDRIMNSVLNKQLPNEQEIINNLRLLERRSFQNTWLVYRTALFHFFMTNSSSIEIPLLVSDTKQRNNYFLSNIDRWNVLFTSLWSSHKDIKPCKENCSVALITDGCQKPDRHICGFREVYIESEELGNIQWGCGAHPLNDKQHQSKSKYCGKHQHHESKFNTDKLQQQKIFDENQDTKYYTDADCNVSRDDRFMSRTTSYGILITLLNCGVIVSFEELYLCESTTRTLYHWIKTINNYSRSTTIIMPRYWIYDNACGMLLTFNARLRNQRIIITPAVKQLQNMRFVIDRFHMENHKRSICKIKTNPSKYHELNDVNTQACEQLNAKIKQYQNAFSSYTDPKSRIFYLILFHEFNCKLTKISPYKNHSNYVKM</sequence>